<gene>
    <name evidence="2" type="ORF">EDS130_LOCUS43558</name>
    <name evidence="1" type="ORF">XAT740_LOCUS357</name>
</gene>
<name>A0A813PAF4_ADIRI</name>
<comment type="caution">
    <text evidence="1">The sequence shown here is derived from an EMBL/GenBank/DDBJ whole genome shotgun (WGS) entry which is preliminary data.</text>
</comment>
<evidence type="ECO:0000313" key="3">
    <source>
        <dbReference type="Proteomes" id="UP000663828"/>
    </source>
</evidence>
<reference evidence="1" key="1">
    <citation type="submission" date="2021-02" db="EMBL/GenBank/DDBJ databases">
        <authorList>
            <person name="Nowell W R."/>
        </authorList>
    </citation>
    <scope>NUCLEOTIDE SEQUENCE</scope>
</reference>
<organism evidence="1 3">
    <name type="scientific">Adineta ricciae</name>
    <name type="common">Rotifer</name>
    <dbReference type="NCBI Taxonomy" id="249248"/>
    <lineage>
        <taxon>Eukaryota</taxon>
        <taxon>Metazoa</taxon>
        <taxon>Spiralia</taxon>
        <taxon>Gnathifera</taxon>
        <taxon>Rotifera</taxon>
        <taxon>Eurotatoria</taxon>
        <taxon>Bdelloidea</taxon>
        <taxon>Adinetida</taxon>
        <taxon>Adinetidae</taxon>
        <taxon>Adineta</taxon>
    </lineage>
</organism>
<dbReference type="Proteomes" id="UP000663828">
    <property type="component" value="Unassembled WGS sequence"/>
</dbReference>
<proteinExistence type="predicted"/>
<sequence length="125" mass="14850">MAVALLNSKYSLIWSDSTVLKNVELRQQLEKLSQNVRVFEDEQQCAHFIQSKSKSDRLILITNGRLGENFIPKIHFLQQILSIYVYCRHQQIHQQWAKRFTKIKGVVVDFTDLLHRIRIDHVEFE</sequence>
<dbReference type="OrthoDB" id="10013658at2759"/>
<dbReference type="EMBL" id="CAJNOJ010000730">
    <property type="protein sequence ID" value="CAF1515989.1"/>
    <property type="molecule type" value="Genomic_DNA"/>
</dbReference>
<evidence type="ECO:0000313" key="2">
    <source>
        <dbReference type="EMBL" id="CAF1515989.1"/>
    </source>
</evidence>
<dbReference type="Proteomes" id="UP000663852">
    <property type="component" value="Unassembled WGS sequence"/>
</dbReference>
<dbReference type="AlphaFoldDB" id="A0A813PAF4"/>
<keyword evidence="3" id="KW-1185">Reference proteome</keyword>
<protein>
    <submittedName>
        <fullName evidence="1">Uncharacterized protein</fullName>
    </submittedName>
</protein>
<evidence type="ECO:0000313" key="1">
    <source>
        <dbReference type="EMBL" id="CAF0749834.1"/>
    </source>
</evidence>
<dbReference type="EMBL" id="CAJNOR010000010">
    <property type="protein sequence ID" value="CAF0749834.1"/>
    <property type="molecule type" value="Genomic_DNA"/>
</dbReference>
<accession>A0A813PAF4</accession>